<proteinExistence type="predicted"/>
<gene>
    <name evidence="1" type="ORF">MCOS_LOCUS3515</name>
</gene>
<dbReference type="AlphaFoldDB" id="A0A0R3U9B7"/>
<evidence type="ECO:0000313" key="1">
    <source>
        <dbReference type="EMBL" id="VDD77512.1"/>
    </source>
</evidence>
<reference evidence="1 2" key="1">
    <citation type="submission" date="2018-10" db="EMBL/GenBank/DDBJ databases">
        <authorList>
            <consortium name="Pathogen Informatics"/>
        </authorList>
    </citation>
    <scope>NUCLEOTIDE SEQUENCE [LARGE SCALE GENOMIC DNA]</scope>
</reference>
<dbReference type="EMBL" id="UXSR01000827">
    <property type="protein sequence ID" value="VDD77512.1"/>
    <property type="molecule type" value="Genomic_DNA"/>
</dbReference>
<accession>A0A0R3U9B7</accession>
<evidence type="ECO:0000313" key="2">
    <source>
        <dbReference type="Proteomes" id="UP000267029"/>
    </source>
</evidence>
<keyword evidence="2" id="KW-1185">Reference proteome</keyword>
<dbReference type="Proteomes" id="UP000267029">
    <property type="component" value="Unassembled WGS sequence"/>
</dbReference>
<protein>
    <submittedName>
        <fullName evidence="1">Uncharacterized protein</fullName>
    </submittedName>
</protein>
<sequence>MPPLVVCAATELIVFSIHVSRVTIFRHIGQQIRHDQAENRVRVNKQKVRRRLTKNELKARGEDIIRSIVVETMDLRYSKLLFTNYRCGCSVLARSGYGVEANGVACATLRMRASRIGVIVVPFELSRPRPPSKCTANTGIAPPPHYHHPSVDASQTTGLRRSICYARTCQNDTLRYLKAQPLTTSVGVEELVRETMFLLTMMMTITEANYNVENA</sequence>
<organism evidence="1 2">
    <name type="scientific">Mesocestoides corti</name>
    <name type="common">Flatworm</name>
    <dbReference type="NCBI Taxonomy" id="53468"/>
    <lineage>
        <taxon>Eukaryota</taxon>
        <taxon>Metazoa</taxon>
        <taxon>Spiralia</taxon>
        <taxon>Lophotrochozoa</taxon>
        <taxon>Platyhelminthes</taxon>
        <taxon>Cestoda</taxon>
        <taxon>Eucestoda</taxon>
        <taxon>Cyclophyllidea</taxon>
        <taxon>Mesocestoididae</taxon>
        <taxon>Mesocestoides</taxon>
    </lineage>
</organism>
<name>A0A0R3U9B7_MESCO</name>